<dbReference type="SUPFAM" id="SSF50129">
    <property type="entry name" value="GroES-like"/>
    <property type="match status" value="1"/>
</dbReference>
<dbReference type="InterPro" id="IPR036291">
    <property type="entry name" value="NAD(P)-bd_dom_sf"/>
</dbReference>
<dbReference type="OrthoDB" id="48317at2759"/>
<dbReference type="InterPro" id="IPR050700">
    <property type="entry name" value="YIM1/Zinc_Alcohol_DH_Fams"/>
</dbReference>
<protein>
    <recommendedName>
        <fullName evidence="3">Alcohol dehydrogenase-like C-terminal domain-containing protein</fullName>
    </recommendedName>
</protein>
<comment type="caution">
    <text evidence="1">The sequence shown here is derived from an EMBL/GenBank/DDBJ whole genome shotgun (WGS) entry which is preliminary data.</text>
</comment>
<sequence length="155" mass="16229">MPINIKPGDRIALATWPFLSHANGGCLADFVVCSANHAALIPSSVSDAKAAALSYSGLTAWSALEDAGGFEPLPHHLNQQPRAGPRVLIAGATGGVGLISLQLAKMWGAHVTVTVPDDARAKKLMEELGADQVHISSLIVIWLALFAFTPLPLHP</sequence>
<dbReference type="AlphaFoldDB" id="A0A3S5CUY7"/>
<gene>
    <name evidence="1" type="ORF">PXEA_LOCUS33494</name>
</gene>
<organism evidence="1 2">
    <name type="scientific">Protopolystoma xenopodis</name>
    <dbReference type="NCBI Taxonomy" id="117903"/>
    <lineage>
        <taxon>Eukaryota</taxon>
        <taxon>Metazoa</taxon>
        <taxon>Spiralia</taxon>
        <taxon>Lophotrochozoa</taxon>
        <taxon>Platyhelminthes</taxon>
        <taxon>Monogenea</taxon>
        <taxon>Polyopisthocotylea</taxon>
        <taxon>Polystomatidea</taxon>
        <taxon>Polystomatidae</taxon>
        <taxon>Protopolystoma</taxon>
    </lineage>
</organism>
<reference evidence="1" key="1">
    <citation type="submission" date="2018-11" db="EMBL/GenBank/DDBJ databases">
        <authorList>
            <consortium name="Pathogen Informatics"/>
        </authorList>
    </citation>
    <scope>NUCLEOTIDE SEQUENCE</scope>
</reference>
<dbReference type="EMBL" id="CAAALY010263494">
    <property type="protein sequence ID" value="VEL40054.1"/>
    <property type="molecule type" value="Genomic_DNA"/>
</dbReference>
<dbReference type="SUPFAM" id="SSF51735">
    <property type="entry name" value="NAD(P)-binding Rossmann-fold domains"/>
    <property type="match status" value="1"/>
</dbReference>
<dbReference type="PANTHER" id="PTHR11695:SF294">
    <property type="entry name" value="RETICULON-4-INTERACTING PROTEIN 1, MITOCHONDRIAL"/>
    <property type="match status" value="1"/>
</dbReference>
<proteinExistence type="predicted"/>
<dbReference type="Gene3D" id="3.90.180.10">
    <property type="entry name" value="Medium-chain alcohol dehydrogenases, catalytic domain"/>
    <property type="match status" value="1"/>
</dbReference>
<dbReference type="Gene3D" id="3.40.50.720">
    <property type="entry name" value="NAD(P)-binding Rossmann-like Domain"/>
    <property type="match status" value="1"/>
</dbReference>
<evidence type="ECO:0000313" key="1">
    <source>
        <dbReference type="EMBL" id="VEL40054.1"/>
    </source>
</evidence>
<keyword evidence="2" id="KW-1185">Reference proteome</keyword>
<dbReference type="Proteomes" id="UP000784294">
    <property type="component" value="Unassembled WGS sequence"/>
</dbReference>
<evidence type="ECO:0000313" key="2">
    <source>
        <dbReference type="Proteomes" id="UP000784294"/>
    </source>
</evidence>
<evidence type="ECO:0008006" key="3">
    <source>
        <dbReference type="Google" id="ProtNLM"/>
    </source>
</evidence>
<dbReference type="InterPro" id="IPR011032">
    <property type="entry name" value="GroES-like_sf"/>
</dbReference>
<name>A0A3S5CUY7_9PLAT</name>
<accession>A0A3S5CUY7</accession>
<dbReference type="PANTHER" id="PTHR11695">
    <property type="entry name" value="ALCOHOL DEHYDROGENASE RELATED"/>
    <property type="match status" value="1"/>
</dbReference>